<organism evidence="3 4">
    <name type="scientific">Coprococcus eutactus</name>
    <dbReference type="NCBI Taxonomy" id="33043"/>
    <lineage>
        <taxon>Bacteria</taxon>
        <taxon>Bacillati</taxon>
        <taxon>Bacillota</taxon>
        <taxon>Clostridia</taxon>
        <taxon>Lachnospirales</taxon>
        <taxon>Lachnospiraceae</taxon>
        <taxon>Coprococcus</taxon>
    </lineage>
</organism>
<dbReference type="Gene3D" id="3.40.50.410">
    <property type="entry name" value="von Willebrand factor, type A domain"/>
    <property type="match status" value="1"/>
</dbReference>
<evidence type="ECO:0000259" key="2">
    <source>
        <dbReference type="PROSITE" id="PS50234"/>
    </source>
</evidence>
<sequence>MAIKYHIVLYAGLAIALFMLVFVFVKYKKTKKYAGGKKIAGLICQEDEAYFRKRKILYKTGLTATLICCVLVVVSAFLLMAKPYTSRRMQDEKYCRDIILCIDISTSVDYLNENLLDKLKKTVDELQGERFGIVIFNTSPVLLTPLTDDYEYVKDQLDLIAQCLKSRNEVNLDDAFSSGYDWIYYQAYISSGTLIGNEQRGSSLIGDGLAAAAIDFSDADKERTKVVIFSTDNDIQGTPVATLDEAADICVSNNVTVYGVGTKEMTPENKESMKNAVEKTGGKFYLEEESGSFGEIVSSIEKLSKNLVKVRMVDVETPELLYPFVLMLVLFAGMLGLGRWLKL</sequence>
<dbReference type="InterPro" id="IPR002035">
    <property type="entry name" value="VWF_A"/>
</dbReference>
<keyword evidence="1" id="KW-0472">Membrane</keyword>
<feature type="transmembrane region" description="Helical" evidence="1">
    <location>
        <begin position="61"/>
        <end position="81"/>
    </location>
</feature>
<proteinExistence type="predicted"/>
<evidence type="ECO:0000256" key="1">
    <source>
        <dbReference type="SAM" id="Phobius"/>
    </source>
</evidence>
<keyword evidence="1" id="KW-0812">Transmembrane</keyword>
<protein>
    <recommendedName>
        <fullName evidence="2">VWFA domain-containing protein</fullName>
    </recommendedName>
</protein>
<accession>A0AAI9K279</accession>
<evidence type="ECO:0000313" key="3">
    <source>
        <dbReference type="EMBL" id="GFO93832.1"/>
    </source>
</evidence>
<name>A0AAI9K279_9FIRM</name>
<comment type="caution">
    <text evidence="3">The sequence shown here is derived from an EMBL/GenBank/DDBJ whole genome shotgun (WGS) entry which is preliminary data.</text>
</comment>
<dbReference type="InterPro" id="IPR036465">
    <property type="entry name" value="vWFA_dom_sf"/>
</dbReference>
<dbReference type="Proteomes" id="UP000660047">
    <property type="component" value="Unassembled WGS sequence"/>
</dbReference>
<feature type="transmembrane region" description="Helical" evidence="1">
    <location>
        <begin position="320"/>
        <end position="341"/>
    </location>
</feature>
<dbReference type="RefSeq" id="WP_022216143.1">
    <property type="nucleotide sequence ID" value="NZ_BLYL01000003.1"/>
</dbReference>
<dbReference type="EMBL" id="BLYL01000003">
    <property type="protein sequence ID" value="GFO93832.1"/>
    <property type="molecule type" value="Genomic_DNA"/>
</dbReference>
<evidence type="ECO:0000313" key="4">
    <source>
        <dbReference type="Proteomes" id="UP000660047"/>
    </source>
</evidence>
<feature type="transmembrane region" description="Helical" evidence="1">
    <location>
        <begin position="6"/>
        <end position="25"/>
    </location>
</feature>
<dbReference type="SUPFAM" id="SSF53300">
    <property type="entry name" value="vWA-like"/>
    <property type="match status" value="1"/>
</dbReference>
<dbReference type="PROSITE" id="PS50234">
    <property type="entry name" value="VWFA"/>
    <property type="match status" value="1"/>
</dbReference>
<reference evidence="3" key="1">
    <citation type="submission" date="2020-06" db="EMBL/GenBank/DDBJ databases">
        <title>Characterization of fructooligosaccharide metabolism and fructooligosaccharide-degrading enzymes in human commensal butyrate producers.</title>
        <authorList>
            <person name="Tanno H."/>
            <person name="Fujii T."/>
            <person name="Hirano K."/>
            <person name="Maeno S."/>
            <person name="Tonozuka T."/>
            <person name="Sakamoto M."/>
            <person name="Ohkuma M."/>
            <person name="Tochio T."/>
            <person name="Endo A."/>
        </authorList>
    </citation>
    <scope>NUCLEOTIDE SEQUENCE</scope>
    <source>
        <strain evidence="3">JCM 31265</strain>
    </source>
</reference>
<gene>
    <name evidence="3" type="ORF">COEU31_08780</name>
</gene>
<dbReference type="SMART" id="SM00327">
    <property type="entry name" value="VWA"/>
    <property type="match status" value="1"/>
</dbReference>
<keyword evidence="1" id="KW-1133">Transmembrane helix</keyword>
<dbReference type="AlphaFoldDB" id="A0AAI9K279"/>
<feature type="domain" description="VWFA" evidence="2">
    <location>
        <begin position="97"/>
        <end position="300"/>
    </location>
</feature>